<keyword evidence="10 13" id="KW-1133">Transmembrane helix</keyword>
<evidence type="ECO:0000256" key="11">
    <source>
        <dbReference type="ARBA" id="ARBA00023049"/>
    </source>
</evidence>
<evidence type="ECO:0000256" key="6">
    <source>
        <dbReference type="ARBA" id="ARBA00022692"/>
    </source>
</evidence>
<evidence type="ECO:0000256" key="7">
    <source>
        <dbReference type="ARBA" id="ARBA00022723"/>
    </source>
</evidence>
<dbReference type="GO" id="GO:0008237">
    <property type="term" value="F:metallopeptidase activity"/>
    <property type="evidence" value="ECO:0007669"/>
    <property type="project" value="UniProtKB-KW"/>
</dbReference>
<dbReference type="CDD" id="cd06158">
    <property type="entry name" value="S2P-M50_like_1"/>
    <property type="match status" value="1"/>
</dbReference>
<feature type="transmembrane region" description="Helical" evidence="13">
    <location>
        <begin position="91"/>
        <end position="113"/>
    </location>
</feature>
<accession>A0A1F7GEU6</accession>
<dbReference type="Proteomes" id="UP000176850">
    <property type="component" value="Unassembled WGS sequence"/>
</dbReference>
<proteinExistence type="inferred from homology"/>
<evidence type="ECO:0000256" key="2">
    <source>
        <dbReference type="ARBA" id="ARBA00004651"/>
    </source>
</evidence>
<keyword evidence="9" id="KW-0862">Zinc</keyword>
<reference evidence="14 15" key="1">
    <citation type="journal article" date="2016" name="Nat. Commun.">
        <title>Thousands of microbial genomes shed light on interconnected biogeochemical processes in an aquifer system.</title>
        <authorList>
            <person name="Anantharaman K."/>
            <person name="Brown C.T."/>
            <person name="Hug L.A."/>
            <person name="Sharon I."/>
            <person name="Castelle C.J."/>
            <person name="Probst A.J."/>
            <person name="Thomas B.C."/>
            <person name="Singh A."/>
            <person name="Wilkins M.J."/>
            <person name="Karaoz U."/>
            <person name="Brodie E.L."/>
            <person name="Williams K.H."/>
            <person name="Hubbard S.S."/>
            <person name="Banfield J.F."/>
        </authorList>
    </citation>
    <scope>NUCLEOTIDE SEQUENCE [LARGE SCALE GENOMIC DNA]</scope>
</reference>
<keyword evidence="6 13" id="KW-0812">Transmembrane</keyword>
<dbReference type="PANTHER" id="PTHR35864:SF1">
    <property type="entry name" value="ZINC METALLOPROTEASE YWHC-RELATED"/>
    <property type="match status" value="1"/>
</dbReference>
<dbReference type="GO" id="GO:0006508">
    <property type="term" value="P:proteolysis"/>
    <property type="evidence" value="ECO:0007669"/>
    <property type="project" value="UniProtKB-KW"/>
</dbReference>
<evidence type="ECO:0008006" key="16">
    <source>
        <dbReference type="Google" id="ProtNLM"/>
    </source>
</evidence>
<dbReference type="InterPro" id="IPR044537">
    <property type="entry name" value="Rip2-like"/>
</dbReference>
<gene>
    <name evidence="14" type="ORF">A2799_01745</name>
</gene>
<dbReference type="GO" id="GO:0046872">
    <property type="term" value="F:metal ion binding"/>
    <property type="evidence" value="ECO:0007669"/>
    <property type="project" value="UniProtKB-KW"/>
</dbReference>
<comment type="cofactor">
    <cofactor evidence="1">
        <name>Zn(2+)</name>
        <dbReference type="ChEBI" id="CHEBI:29105"/>
    </cofactor>
</comment>
<evidence type="ECO:0000256" key="13">
    <source>
        <dbReference type="SAM" id="Phobius"/>
    </source>
</evidence>
<sequence length="213" mass="23716">MIFQLLSSPTSFIIFIIVLLITLSVHEYAHARAAEELGDPTARLKGRLTLNPLAHVDPIGLILIVLVGFGWGKPVPFDPYNLKNPRRDSAIISFVGPLMNFLMAIIGALLYRFFVAIDLSTLSTLAMIILPFFIKINLMLGLFNLLPFAPLDGFKVVGGFLSEEQAAEWYSLERYGLLFLLAFIFPLVGNRSLLDIVISPTINFLYALLLPHL</sequence>
<dbReference type="EMBL" id="MFZH01000047">
    <property type="protein sequence ID" value="OGK17416.1"/>
    <property type="molecule type" value="Genomic_DNA"/>
</dbReference>
<evidence type="ECO:0000313" key="14">
    <source>
        <dbReference type="EMBL" id="OGK17416.1"/>
    </source>
</evidence>
<feature type="transmembrane region" description="Helical" evidence="13">
    <location>
        <begin position="125"/>
        <end position="149"/>
    </location>
</feature>
<keyword evidence="4" id="KW-1003">Cell membrane</keyword>
<keyword evidence="8" id="KW-0378">Hydrolase</keyword>
<dbReference type="InterPro" id="IPR052348">
    <property type="entry name" value="Metallopeptidase_M50B"/>
</dbReference>
<dbReference type="AlphaFoldDB" id="A0A1F7GEU6"/>
<evidence type="ECO:0000256" key="8">
    <source>
        <dbReference type="ARBA" id="ARBA00022801"/>
    </source>
</evidence>
<comment type="subcellular location">
    <subcellularLocation>
        <location evidence="2">Cell membrane</location>
        <topology evidence="2">Multi-pass membrane protein</topology>
    </subcellularLocation>
</comment>
<evidence type="ECO:0000313" key="15">
    <source>
        <dbReference type="Proteomes" id="UP000176850"/>
    </source>
</evidence>
<name>A0A1F7GEU6_9BACT</name>
<dbReference type="GO" id="GO:0005886">
    <property type="term" value="C:plasma membrane"/>
    <property type="evidence" value="ECO:0007669"/>
    <property type="project" value="UniProtKB-SubCell"/>
</dbReference>
<evidence type="ECO:0000256" key="9">
    <source>
        <dbReference type="ARBA" id="ARBA00022833"/>
    </source>
</evidence>
<evidence type="ECO:0000256" key="12">
    <source>
        <dbReference type="ARBA" id="ARBA00023136"/>
    </source>
</evidence>
<keyword evidence="12 13" id="KW-0472">Membrane</keyword>
<evidence type="ECO:0000256" key="1">
    <source>
        <dbReference type="ARBA" id="ARBA00001947"/>
    </source>
</evidence>
<keyword evidence="11" id="KW-0482">Metalloprotease</keyword>
<feature type="transmembrane region" description="Helical" evidence="13">
    <location>
        <begin position="50"/>
        <end position="71"/>
    </location>
</feature>
<protein>
    <recommendedName>
        <fullName evidence="16">Peptidase M50 domain-containing protein</fullName>
    </recommendedName>
</protein>
<evidence type="ECO:0000256" key="4">
    <source>
        <dbReference type="ARBA" id="ARBA00022475"/>
    </source>
</evidence>
<comment type="similarity">
    <text evidence="3">Belongs to the peptidase M50B family.</text>
</comment>
<evidence type="ECO:0000256" key="5">
    <source>
        <dbReference type="ARBA" id="ARBA00022670"/>
    </source>
</evidence>
<feature type="transmembrane region" description="Helical" evidence="13">
    <location>
        <begin position="169"/>
        <end position="188"/>
    </location>
</feature>
<dbReference type="PANTHER" id="PTHR35864">
    <property type="entry name" value="ZINC METALLOPROTEASE MJ0611-RELATED"/>
    <property type="match status" value="1"/>
</dbReference>
<feature type="transmembrane region" description="Helical" evidence="13">
    <location>
        <begin position="12"/>
        <end position="29"/>
    </location>
</feature>
<organism evidence="14 15">
    <name type="scientific">Candidatus Roizmanbacteria bacterium RIFCSPHIGHO2_01_FULL_39_24</name>
    <dbReference type="NCBI Taxonomy" id="1802032"/>
    <lineage>
        <taxon>Bacteria</taxon>
        <taxon>Candidatus Roizmaniibacteriota</taxon>
    </lineage>
</organism>
<evidence type="ECO:0000256" key="10">
    <source>
        <dbReference type="ARBA" id="ARBA00022989"/>
    </source>
</evidence>
<comment type="caution">
    <text evidence="14">The sequence shown here is derived from an EMBL/GenBank/DDBJ whole genome shotgun (WGS) entry which is preliminary data.</text>
</comment>
<keyword evidence="7" id="KW-0479">Metal-binding</keyword>
<evidence type="ECO:0000256" key="3">
    <source>
        <dbReference type="ARBA" id="ARBA00007931"/>
    </source>
</evidence>
<keyword evidence="5" id="KW-0645">Protease</keyword>